<dbReference type="SUPFAM" id="SSF52540">
    <property type="entry name" value="P-loop containing nucleoside triphosphate hydrolases"/>
    <property type="match status" value="1"/>
</dbReference>
<keyword evidence="2" id="KW-0067">ATP-binding</keyword>
<protein>
    <recommendedName>
        <fullName evidence="5">CobQ/CobB/MinD/ParA nucleotide binding domain-containing protein</fullName>
    </recommendedName>
</protein>
<accession>A0A1B1YQQ4</accession>
<evidence type="ECO:0000313" key="3">
    <source>
        <dbReference type="EMBL" id="ANX03096.1"/>
    </source>
</evidence>
<dbReference type="GO" id="GO:0005886">
    <property type="term" value="C:plasma membrane"/>
    <property type="evidence" value="ECO:0007669"/>
    <property type="project" value="TreeGrafter"/>
</dbReference>
<dbReference type="Pfam" id="PF10609">
    <property type="entry name" value="ParA"/>
    <property type="match status" value="1"/>
</dbReference>
<keyword evidence="4" id="KW-1185">Reference proteome</keyword>
<dbReference type="OrthoDB" id="9775724at2"/>
<dbReference type="PANTHER" id="PTHR32309">
    <property type="entry name" value="TYROSINE-PROTEIN KINASE"/>
    <property type="match status" value="1"/>
</dbReference>
<dbReference type="InterPro" id="IPR027417">
    <property type="entry name" value="P-loop_NTPase"/>
</dbReference>
<keyword evidence="1" id="KW-0547">Nucleotide-binding</keyword>
<dbReference type="SUPFAM" id="SSF160246">
    <property type="entry name" value="EspE N-terminal domain-like"/>
    <property type="match status" value="1"/>
</dbReference>
<dbReference type="Gene3D" id="3.40.50.300">
    <property type="entry name" value="P-loop containing nucleotide triphosphate hydrolases"/>
    <property type="match status" value="1"/>
</dbReference>
<dbReference type="CDD" id="cd05387">
    <property type="entry name" value="BY-kinase"/>
    <property type="match status" value="1"/>
</dbReference>
<dbReference type="InterPro" id="IPR033756">
    <property type="entry name" value="YlxH/NBP35"/>
</dbReference>
<dbReference type="STRING" id="1810504.PG2T_02095"/>
<gene>
    <name evidence="3" type="ORF">PG2T_02095</name>
</gene>
<organism evidence="3 4">
    <name type="scientific">Immundisolibacter cernigliae</name>
    <dbReference type="NCBI Taxonomy" id="1810504"/>
    <lineage>
        <taxon>Bacteria</taxon>
        <taxon>Pseudomonadati</taxon>
        <taxon>Pseudomonadota</taxon>
        <taxon>Gammaproteobacteria</taxon>
        <taxon>Immundisolibacterales</taxon>
        <taxon>Immundisolibacteraceae</taxon>
        <taxon>Immundisolibacter</taxon>
    </lineage>
</organism>
<dbReference type="InterPro" id="IPR037257">
    <property type="entry name" value="T2SS_E_N_sf"/>
</dbReference>
<reference evidence="4" key="1">
    <citation type="submission" date="2016-03" db="EMBL/GenBank/DDBJ databases">
        <title>Complete genome sequence of Solimmundus cernigliae, representing a novel lineage of polycyclic aromatic hydrocarbon degraders within the Gammaproteobacteria.</title>
        <authorList>
            <person name="Singleton D.R."/>
            <person name="Dickey A.N."/>
            <person name="Scholl E.H."/>
            <person name="Wright F.A."/>
            <person name="Aitken M.D."/>
        </authorList>
    </citation>
    <scope>NUCLEOTIDE SEQUENCE [LARGE SCALE GENOMIC DNA]</scope>
    <source>
        <strain evidence="4">TR3.2</strain>
    </source>
</reference>
<evidence type="ECO:0000313" key="4">
    <source>
        <dbReference type="Proteomes" id="UP000092952"/>
    </source>
</evidence>
<evidence type="ECO:0000256" key="1">
    <source>
        <dbReference type="ARBA" id="ARBA00022741"/>
    </source>
</evidence>
<dbReference type="KEGG" id="gbi:PG2T_02095"/>
<proteinExistence type="predicted"/>
<dbReference type="GO" id="GO:0005524">
    <property type="term" value="F:ATP binding"/>
    <property type="evidence" value="ECO:0007669"/>
    <property type="project" value="UniProtKB-KW"/>
</dbReference>
<evidence type="ECO:0000256" key="2">
    <source>
        <dbReference type="ARBA" id="ARBA00022840"/>
    </source>
</evidence>
<dbReference type="NCBIfam" id="TIGR01007">
    <property type="entry name" value="eps_fam"/>
    <property type="match status" value="1"/>
</dbReference>
<dbReference type="InterPro" id="IPR050445">
    <property type="entry name" value="Bact_polysacc_biosynth/exp"/>
</dbReference>
<evidence type="ECO:0008006" key="5">
    <source>
        <dbReference type="Google" id="ProtNLM"/>
    </source>
</evidence>
<sequence>MKPDTTAGHEPAPLAADRIGERLVQDGKLASTDLARIVEHQKQHAVRFGEAAQALGLLSGADLDSALAEQFGYPWKPGSAVTDPTLYALAQPFGHQAEQLRALRMRLSLAGVGRAEGHPALAVLSPEGGDGRSTLAANLAVSFAELGLRTLLVDADLRRPSQHTLFRSAVGSGGLSALLAGRGCAAFISPLPGFSGLAVLPSGPVPPNATELLARPALQTFLSDVADRFDLVILDTPPTGPGGDAYYIAAAARAALLVARRNRTSLTGLDTLTQTLASTGIPALGIVLNRG</sequence>
<name>A0A1B1YQQ4_9GAMM</name>
<dbReference type="AlphaFoldDB" id="A0A1B1YQQ4"/>
<dbReference type="GO" id="GO:0004713">
    <property type="term" value="F:protein tyrosine kinase activity"/>
    <property type="evidence" value="ECO:0007669"/>
    <property type="project" value="TreeGrafter"/>
</dbReference>
<dbReference type="RefSeq" id="WP_068802605.1">
    <property type="nucleotide sequence ID" value="NZ_CP014671.1"/>
</dbReference>
<dbReference type="InParanoid" id="A0A1B1YQQ4"/>
<dbReference type="PANTHER" id="PTHR32309:SF13">
    <property type="entry name" value="FERRIC ENTEROBACTIN TRANSPORT PROTEIN FEPE"/>
    <property type="match status" value="1"/>
</dbReference>
<dbReference type="InterPro" id="IPR005702">
    <property type="entry name" value="Wzc-like_C"/>
</dbReference>
<dbReference type="EMBL" id="CP014671">
    <property type="protein sequence ID" value="ANX03096.1"/>
    <property type="molecule type" value="Genomic_DNA"/>
</dbReference>
<dbReference type="Proteomes" id="UP000092952">
    <property type="component" value="Chromosome"/>
</dbReference>